<dbReference type="Gene3D" id="3.40.1620.10">
    <property type="entry name" value="YefM-like domain"/>
    <property type="match status" value="1"/>
</dbReference>
<evidence type="ECO:0000256" key="2">
    <source>
        <dbReference type="RuleBase" id="RU362080"/>
    </source>
</evidence>
<dbReference type="InterPro" id="IPR036165">
    <property type="entry name" value="YefM-like_sf"/>
</dbReference>
<protein>
    <recommendedName>
        <fullName evidence="2">Antitoxin</fullName>
    </recommendedName>
</protein>
<sequence>MSLKETIKPISYVKTHTAELVHQINHTRQAAIVTQNGEPRAVVQDIETFEQTRRALLLLKLAAQGEAEIRGGRAVDQASALATIEARLRRA</sequence>
<comment type="function">
    <text evidence="2">Antitoxin component of a type II toxin-antitoxin (TA) system.</text>
</comment>
<gene>
    <name evidence="3" type="ORF">DNFV4_00732</name>
</gene>
<dbReference type="AlphaFoldDB" id="A0AA86T1L9"/>
<dbReference type="Proteomes" id="UP001179121">
    <property type="component" value="Chromosome"/>
</dbReference>
<dbReference type="EMBL" id="OX365700">
    <property type="protein sequence ID" value="CAI4030304.1"/>
    <property type="molecule type" value="Genomic_DNA"/>
</dbReference>
<dbReference type="KEGG" id="nti:DNFV4_00732"/>
<comment type="similarity">
    <text evidence="1 2">Belongs to the phD/YefM antitoxin family.</text>
</comment>
<accession>A0AA86T1L9</accession>
<dbReference type="Pfam" id="PF02604">
    <property type="entry name" value="PhdYeFM_antitox"/>
    <property type="match status" value="1"/>
</dbReference>
<evidence type="ECO:0000313" key="3">
    <source>
        <dbReference type="EMBL" id="CAI4030304.1"/>
    </source>
</evidence>
<evidence type="ECO:0000313" key="4">
    <source>
        <dbReference type="Proteomes" id="UP001179121"/>
    </source>
</evidence>
<organism evidence="3 4">
    <name type="scientific">Nitrospira tepida</name>
    <dbReference type="NCBI Taxonomy" id="2973512"/>
    <lineage>
        <taxon>Bacteria</taxon>
        <taxon>Pseudomonadati</taxon>
        <taxon>Nitrospirota</taxon>
        <taxon>Nitrospiria</taxon>
        <taxon>Nitrospirales</taxon>
        <taxon>Nitrospiraceae</taxon>
        <taxon>Nitrospira</taxon>
    </lineage>
</organism>
<dbReference type="InterPro" id="IPR006442">
    <property type="entry name" value="Antitoxin_Phd/YefM"/>
</dbReference>
<name>A0AA86T1L9_9BACT</name>
<dbReference type="NCBIfam" id="TIGR01552">
    <property type="entry name" value="phd_fam"/>
    <property type="match status" value="1"/>
</dbReference>
<reference evidence="3" key="1">
    <citation type="submission" date="2022-10" db="EMBL/GenBank/DDBJ databases">
        <authorList>
            <person name="Koch H."/>
        </authorList>
    </citation>
    <scope>NUCLEOTIDE SEQUENCE</scope>
    <source>
        <strain evidence="3">DNF</strain>
    </source>
</reference>
<dbReference type="SUPFAM" id="SSF143120">
    <property type="entry name" value="YefM-like"/>
    <property type="match status" value="1"/>
</dbReference>
<keyword evidence="4" id="KW-1185">Reference proteome</keyword>
<proteinExistence type="inferred from homology"/>
<evidence type="ECO:0000256" key="1">
    <source>
        <dbReference type="ARBA" id="ARBA00009981"/>
    </source>
</evidence>
<dbReference type="RefSeq" id="WP_289267298.1">
    <property type="nucleotide sequence ID" value="NZ_OX365700.1"/>
</dbReference>